<accession>A0A1B9FRS3</accession>
<dbReference type="KEGG" id="kbi:30213539"/>
<dbReference type="VEuPathDB" id="FungiDB:I302_09140"/>
<reference evidence="3" key="4">
    <citation type="submission" date="2024-02" db="EMBL/GenBank/DDBJ databases">
        <title>Comparative genomics of Cryptococcus and Kwoniella reveals pathogenesis evolution and contrasting modes of karyotype evolution via chromosome fusion or intercentromeric recombination.</title>
        <authorList>
            <person name="Coelho M.A."/>
            <person name="David-Palma M."/>
            <person name="Shea T."/>
            <person name="Bowers K."/>
            <person name="McGinley-Smith S."/>
            <person name="Mohammad A.W."/>
            <person name="Gnirke A."/>
            <person name="Yurkov A.M."/>
            <person name="Nowrousian M."/>
            <person name="Sun S."/>
            <person name="Cuomo C.A."/>
            <person name="Heitman J."/>
        </authorList>
    </citation>
    <scope>NUCLEOTIDE SEQUENCE</scope>
    <source>
        <strain evidence="3">CBS 10118</strain>
    </source>
</reference>
<dbReference type="GeneID" id="30213539"/>
<dbReference type="RefSeq" id="XP_019042531.1">
    <property type="nucleotide sequence ID" value="XM_019195708.1"/>
</dbReference>
<gene>
    <name evidence="2" type="ORF">I302_09140</name>
    <name evidence="3" type="ORF">I302_104791</name>
</gene>
<evidence type="ECO:0000313" key="2">
    <source>
        <dbReference type="EMBL" id="OCF21461.1"/>
    </source>
</evidence>
<feature type="compositionally biased region" description="Low complexity" evidence="1">
    <location>
        <begin position="34"/>
        <end position="44"/>
    </location>
</feature>
<organism evidence="2">
    <name type="scientific">Kwoniella bestiolae CBS 10118</name>
    <dbReference type="NCBI Taxonomy" id="1296100"/>
    <lineage>
        <taxon>Eukaryota</taxon>
        <taxon>Fungi</taxon>
        <taxon>Dikarya</taxon>
        <taxon>Basidiomycota</taxon>
        <taxon>Agaricomycotina</taxon>
        <taxon>Tremellomycetes</taxon>
        <taxon>Tremellales</taxon>
        <taxon>Cryptococcaceae</taxon>
        <taxon>Kwoniella</taxon>
    </lineage>
</organism>
<keyword evidence="4" id="KW-1185">Reference proteome</keyword>
<reference evidence="2" key="1">
    <citation type="submission" date="2013-07" db="EMBL/GenBank/DDBJ databases">
        <title>The Genome Sequence of Cryptococcus bestiolae CBS10118.</title>
        <authorList>
            <consortium name="The Broad Institute Genome Sequencing Platform"/>
            <person name="Cuomo C."/>
            <person name="Litvintseva A."/>
            <person name="Chen Y."/>
            <person name="Heitman J."/>
            <person name="Sun S."/>
            <person name="Springer D."/>
            <person name="Dromer F."/>
            <person name="Young S.K."/>
            <person name="Zeng Q."/>
            <person name="Gargeya S."/>
            <person name="Fitzgerald M."/>
            <person name="Abouelleil A."/>
            <person name="Alvarado L."/>
            <person name="Berlin A.M."/>
            <person name="Chapman S.B."/>
            <person name="Dewar J."/>
            <person name="Goldberg J."/>
            <person name="Griggs A."/>
            <person name="Gujja S."/>
            <person name="Hansen M."/>
            <person name="Howarth C."/>
            <person name="Imamovic A."/>
            <person name="Larimer J."/>
            <person name="McCowan C."/>
            <person name="Murphy C."/>
            <person name="Pearson M."/>
            <person name="Priest M."/>
            <person name="Roberts A."/>
            <person name="Saif S."/>
            <person name="Shea T."/>
            <person name="Sykes S."/>
            <person name="Wortman J."/>
            <person name="Nusbaum C."/>
            <person name="Birren B."/>
        </authorList>
    </citation>
    <scope>NUCLEOTIDE SEQUENCE [LARGE SCALE GENOMIC DNA]</scope>
    <source>
        <strain evidence="2">CBS 10118</strain>
    </source>
</reference>
<feature type="compositionally biased region" description="Polar residues" evidence="1">
    <location>
        <begin position="45"/>
        <end position="72"/>
    </location>
</feature>
<sequence>MQASNVRSASPDQVYEINRQVNEYLNNITEDRPSSTSFIPSTSSDRVAQTQTQNNDDNTSHSGSAEDPNQASDHLGAFEKCLKDTMKACGMYCTALKDESENPSNQIKRYKFIKLASNTCTESAGDCVSMSEGKAEEIMKSQFDTAKNPYDKLRLQWGIPLPEFTRFLARSVGSYSTDPIPTKSYIVHGLADERTRVKELVDSMKALMKEYGAKAIAKDWERCNEEFDLTFGRTLHCLTEKADVLDWRSLFAQAVRDSLLGSSSSSSQVRI</sequence>
<evidence type="ECO:0000256" key="1">
    <source>
        <dbReference type="SAM" id="MobiDB-lite"/>
    </source>
</evidence>
<reference evidence="3" key="2">
    <citation type="submission" date="2013-07" db="EMBL/GenBank/DDBJ databases">
        <authorList>
            <consortium name="The Broad Institute Genome Sequencing Platform"/>
            <person name="Cuomo C."/>
            <person name="Litvintseva A."/>
            <person name="Chen Y."/>
            <person name="Heitman J."/>
            <person name="Sun S."/>
            <person name="Springer D."/>
            <person name="Dromer F."/>
            <person name="Young S.K."/>
            <person name="Zeng Q."/>
            <person name="Gargeya S."/>
            <person name="Fitzgerald M."/>
            <person name="Abouelleil A."/>
            <person name="Alvarado L."/>
            <person name="Berlin A.M."/>
            <person name="Chapman S.B."/>
            <person name="Dewar J."/>
            <person name="Goldberg J."/>
            <person name="Griggs A."/>
            <person name="Gujja S."/>
            <person name="Hansen M."/>
            <person name="Howarth C."/>
            <person name="Imamovic A."/>
            <person name="Larimer J."/>
            <person name="McCowan C."/>
            <person name="Murphy C."/>
            <person name="Pearson M."/>
            <person name="Priest M."/>
            <person name="Roberts A."/>
            <person name="Saif S."/>
            <person name="Shea T."/>
            <person name="Sykes S."/>
            <person name="Wortman J."/>
            <person name="Nusbaum C."/>
            <person name="Birren B."/>
        </authorList>
    </citation>
    <scope>NUCLEOTIDE SEQUENCE</scope>
    <source>
        <strain evidence="3">CBS 10118</strain>
    </source>
</reference>
<evidence type="ECO:0000313" key="4">
    <source>
        <dbReference type="Proteomes" id="UP000092730"/>
    </source>
</evidence>
<dbReference type="EMBL" id="CP144543">
    <property type="protein sequence ID" value="WVW82780.1"/>
    <property type="molecule type" value="Genomic_DNA"/>
</dbReference>
<proteinExistence type="predicted"/>
<name>A0A1B9FRS3_9TREE</name>
<evidence type="ECO:0000313" key="3">
    <source>
        <dbReference type="EMBL" id="WVW82780.1"/>
    </source>
</evidence>
<dbReference type="AlphaFoldDB" id="A0A1B9FRS3"/>
<dbReference type="EMBL" id="KV700382">
    <property type="protein sequence ID" value="OCF21461.1"/>
    <property type="molecule type" value="Genomic_DNA"/>
</dbReference>
<feature type="region of interest" description="Disordered" evidence="1">
    <location>
        <begin position="26"/>
        <end position="72"/>
    </location>
</feature>
<reference evidence="2" key="3">
    <citation type="submission" date="2016-07" db="EMBL/GenBank/DDBJ databases">
        <title>Evolution of pathogenesis and genome organization in the Tremellales.</title>
        <authorList>
            <person name="Cuomo C."/>
            <person name="Litvintseva A."/>
            <person name="Heitman J."/>
            <person name="Chen Y."/>
            <person name="Sun S."/>
            <person name="Springer D."/>
            <person name="Dromer F."/>
            <person name="Young S."/>
            <person name="Zeng Q."/>
            <person name="Chapman S."/>
            <person name="Gujja S."/>
            <person name="Saif S."/>
            <person name="Birren B."/>
        </authorList>
    </citation>
    <scope>NUCLEOTIDE SEQUENCE</scope>
    <source>
        <strain evidence="2">CBS 10118</strain>
    </source>
</reference>
<protein>
    <submittedName>
        <fullName evidence="2">Uncharacterized protein</fullName>
    </submittedName>
</protein>
<dbReference type="Proteomes" id="UP000092730">
    <property type="component" value="Chromosome 3"/>
</dbReference>